<dbReference type="PANTHER" id="PTHR12645:SF0">
    <property type="entry name" value="FAD-LINKED SULFHYDRYL OXIDASE ALR"/>
    <property type="match status" value="1"/>
</dbReference>
<organismHost>
    <name type="scientific">Phacochoerus aethiopicus</name>
    <name type="common">Warthog</name>
    <dbReference type="NCBI Taxonomy" id="85517"/>
</organismHost>
<dbReference type="Pfam" id="PF04777">
    <property type="entry name" value="Evr1_Alr"/>
    <property type="match status" value="1"/>
</dbReference>
<comment type="cofactor">
    <cofactor evidence="1 7">
        <name>FAD</name>
        <dbReference type="ChEBI" id="CHEBI:57692"/>
    </cofactor>
</comment>
<organismHost>
    <name type="scientific">Sus scrofa</name>
    <name type="common">Pig</name>
    <dbReference type="NCBI Taxonomy" id="9823"/>
</organismHost>
<accession>A0A0A1E126</accession>
<dbReference type="InterPro" id="IPR017905">
    <property type="entry name" value="ERV/ALR_sulphydryl_oxidase"/>
</dbReference>
<sequence>MLHWGPKYWRSLHLYAISFSDAPSWKEKYEAIQWILNFIESLPCTRCQHHAFSYLTKNPLTLNNSEDFQYWTFAFHNNVNNRLNKKIISWSEYKNIYEQSILKTIEYGKTDFIGAWSSL</sequence>
<dbReference type="GO" id="GO:0016971">
    <property type="term" value="F:flavin-dependent sulfhydryl oxidase activity"/>
    <property type="evidence" value="ECO:0007669"/>
    <property type="project" value="InterPro"/>
</dbReference>
<dbReference type="RefSeq" id="YP_009702640.1">
    <property type="nucleotide sequence ID" value="NC_044943.1"/>
</dbReference>
<keyword evidence="4 7" id="KW-0560">Oxidoreductase</keyword>
<gene>
    <name evidence="9" type="primary">B119L</name>
</gene>
<dbReference type="GO" id="GO:0050660">
    <property type="term" value="F:flavin adenine dinucleotide binding"/>
    <property type="evidence" value="ECO:0007669"/>
    <property type="project" value="TreeGrafter"/>
</dbReference>
<evidence type="ECO:0000256" key="2">
    <source>
        <dbReference type="ARBA" id="ARBA00022630"/>
    </source>
</evidence>
<proteinExistence type="predicted"/>
<evidence type="ECO:0000256" key="5">
    <source>
        <dbReference type="ARBA" id="ARBA00023157"/>
    </source>
</evidence>
<evidence type="ECO:0000259" key="8">
    <source>
        <dbReference type="PROSITE" id="PS51324"/>
    </source>
</evidence>
<reference evidence="9 10" key="1">
    <citation type="journal article" date="2015" name="J. Gen. Virol.">
        <title>Related strains of African swine fever virus with different virulence: genome comparison and analysis.</title>
        <authorList>
            <person name="Portugal R."/>
            <person name="Coelho J."/>
            <person name="Hoper D."/>
            <person name="Little N.S."/>
            <person name="Smithson C."/>
            <person name="Upton C."/>
            <person name="Martins C."/>
            <person name="Leitao A."/>
            <person name="Keil G.M."/>
        </authorList>
    </citation>
    <scope>NUCLEOTIDE SEQUENCE [LARGE SCALE GENOMIC DNA]</scope>
    <source>
        <strain evidence="9">NHV</strain>
    </source>
</reference>
<evidence type="ECO:0000256" key="3">
    <source>
        <dbReference type="ARBA" id="ARBA00022827"/>
    </source>
</evidence>
<protein>
    <recommendedName>
        <fullName evidence="7">Sulfhydryl oxidase</fullName>
        <ecNumber evidence="7">1.8.3.2</ecNumber>
    </recommendedName>
</protein>
<dbReference type="Proteomes" id="UP000110401">
    <property type="component" value="Segment"/>
</dbReference>
<evidence type="ECO:0000256" key="4">
    <source>
        <dbReference type="ARBA" id="ARBA00023002"/>
    </source>
</evidence>
<keyword evidence="2 7" id="KW-0285">Flavoprotein</keyword>
<dbReference type="EC" id="1.8.3.2" evidence="7"/>
<dbReference type="InterPro" id="IPR039799">
    <property type="entry name" value="ALR/ERV"/>
</dbReference>
<comment type="catalytic activity">
    <reaction evidence="6 7">
        <text>2 R'C(R)SH + O2 = R'C(R)S-S(R)CR' + H2O2</text>
        <dbReference type="Rhea" id="RHEA:17357"/>
        <dbReference type="ChEBI" id="CHEBI:15379"/>
        <dbReference type="ChEBI" id="CHEBI:16240"/>
        <dbReference type="ChEBI" id="CHEBI:16520"/>
        <dbReference type="ChEBI" id="CHEBI:17412"/>
        <dbReference type="EC" id="1.8.3.2"/>
    </reaction>
</comment>
<feature type="domain" description="ERV/ALR sulfhydryl oxidase" evidence="8">
    <location>
        <begin position="1"/>
        <end position="97"/>
    </location>
</feature>
<organismHost>
    <name type="scientific">Phacochoerus africanus</name>
    <name type="common">Warthog</name>
    <dbReference type="NCBI Taxonomy" id="41426"/>
</organismHost>
<dbReference type="EMBL" id="KM262845">
    <property type="protein sequence ID" value="AIY22423.1"/>
    <property type="molecule type" value="Genomic_DNA"/>
</dbReference>
<dbReference type="PROSITE" id="PS51324">
    <property type="entry name" value="ERV_ALR"/>
    <property type="match status" value="1"/>
</dbReference>
<evidence type="ECO:0000313" key="9">
    <source>
        <dbReference type="EMBL" id="AIY22423.1"/>
    </source>
</evidence>
<evidence type="ECO:0000313" key="10">
    <source>
        <dbReference type="Proteomes" id="UP000110401"/>
    </source>
</evidence>
<organismHost>
    <name type="scientific">Ornithodoros</name>
    <name type="common">relapsing fever ticks</name>
    <dbReference type="NCBI Taxonomy" id="6937"/>
</organismHost>
<evidence type="ECO:0000256" key="1">
    <source>
        <dbReference type="ARBA" id="ARBA00001974"/>
    </source>
</evidence>
<dbReference type="KEGG" id="vg:41901444"/>
<keyword evidence="3 7" id="KW-0274">FAD</keyword>
<dbReference type="SUPFAM" id="SSF69000">
    <property type="entry name" value="FAD-dependent thiol oxidase"/>
    <property type="match status" value="1"/>
</dbReference>
<evidence type="ECO:0000256" key="7">
    <source>
        <dbReference type="RuleBase" id="RU371123"/>
    </source>
</evidence>
<dbReference type="GeneID" id="41901444"/>
<evidence type="ECO:0000256" key="6">
    <source>
        <dbReference type="ARBA" id="ARBA00048864"/>
    </source>
</evidence>
<name>A0A0A1E126_ASF</name>
<organismHost>
    <name type="scientific">Ornithodoros moubata</name>
    <name type="common">Soft tick</name>
    <name type="synonym">Argasid tick</name>
    <dbReference type="NCBI Taxonomy" id="6938"/>
</organismHost>
<dbReference type="Gene3D" id="1.20.120.310">
    <property type="entry name" value="ERV/ALR sulfhydryl oxidase domain"/>
    <property type="match status" value="1"/>
</dbReference>
<organism evidence="9 10">
    <name type="scientific">African swine fever virus</name>
    <name type="common">ASFV</name>
    <dbReference type="NCBI Taxonomy" id="10497"/>
    <lineage>
        <taxon>Viruses</taxon>
        <taxon>Varidnaviria</taxon>
        <taxon>Bamfordvirae</taxon>
        <taxon>Nucleocytoviricota</taxon>
        <taxon>Pokkesviricetes</taxon>
        <taxon>Asfuvirales</taxon>
        <taxon>Asfarviridae</taxon>
        <taxon>Asfivirus</taxon>
        <taxon>Asfivirus haemorrhagiae</taxon>
    </lineage>
</organism>
<dbReference type="PANTHER" id="PTHR12645">
    <property type="entry name" value="ALR/ERV"/>
    <property type="match status" value="1"/>
</dbReference>
<keyword evidence="5" id="KW-1015">Disulfide bond</keyword>
<organismHost>
    <name type="scientific">Potamochoerus larvatus</name>
    <name type="common">Bushpig</name>
    <dbReference type="NCBI Taxonomy" id="273792"/>
</organismHost>
<dbReference type="InterPro" id="IPR036774">
    <property type="entry name" value="ERV/ALR_sulphydryl_oxid_sf"/>
</dbReference>